<protein>
    <submittedName>
        <fullName evidence="2">Uncharacterized protein</fullName>
    </submittedName>
</protein>
<name>A0ABQ0UQC4_9MICO</name>
<reference evidence="2 3" key="1">
    <citation type="submission" date="2019-07" db="EMBL/GenBank/DDBJ databases">
        <title>Whole genome shotgun sequence of Frigoribacterium faeni NBRC 103066.</title>
        <authorList>
            <person name="Hosoyama A."/>
            <person name="Uohara A."/>
            <person name="Ohji S."/>
            <person name="Ichikawa N."/>
        </authorList>
    </citation>
    <scope>NUCLEOTIDE SEQUENCE [LARGE SCALE GENOMIC DNA]</scope>
    <source>
        <strain evidence="2 3">NBRC 103066</strain>
    </source>
</reference>
<feature type="compositionally biased region" description="Low complexity" evidence="1">
    <location>
        <begin position="7"/>
        <end position="27"/>
    </location>
</feature>
<accession>A0ABQ0UQC4</accession>
<feature type="region of interest" description="Disordered" evidence="1">
    <location>
        <begin position="1"/>
        <end position="29"/>
    </location>
</feature>
<evidence type="ECO:0000313" key="2">
    <source>
        <dbReference type="EMBL" id="GEK83682.1"/>
    </source>
</evidence>
<dbReference type="Proteomes" id="UP000321154">
    <property type="component" value="Unassembled WGS sequence"/>
</dbReference>
<dbReference type="EMBL" id="BJUV01000018">
    <property type="protein sequence ID" value="GEK83682.1"/>
    <property type="molecule type" value="Genomic_DNA"/>
</dbReference>
<gene>
    <name evidence="2" type="ORF">FFA01_19910</name>
</gene>
<proteinExistence type="predicted"/>
<sequence>MADTTMVSTAARASAVPSASVAPSPGADGADVCEGAADVVLDDDDAGASCAVHPTSTVMTDMVTAAADVIPQRVLMRRP</sequence>
<organism evidence="2 3">
    <name type="scientific">Frigoribacterium faeni</name>
    <dbReference type="NCBI Taxonomy" id="145483"/>
    <lineage>
        <taxon>Bacteria</taxon>
        <taxon>Bacillati</taxon>
        <taxon>Actinomycetota</taxon>
        <taxon>Actinomycetes</taxon>
        <taxon>Micrococcales</taxon>
        <taxon>Microbacteriaceae</taxon>
        <taxon>Frigoribacterium</taxon>
    </lineage>
</organism>
<comment type="caution">
    <text evidence="2">The sequence shown here is derived from an EMBL/GenBank/DDBJ whole genome shotgun (WGS) entry which is preliminary data.</text>
</comment>
<evidence type="ECO:0000313" key="3">
    <source>
        <dbReference type="Proteomes" id="UP000321154"/>
    </source>
</evidence>
<keyword evidence="3" id="KW-1185">Reference proteome</keyword>
<evidence type="ECO:0000256" key="1">
    <source>
        <dbReference type="SAM" id="MobiDB-lite"/>
    </source>
</evidence>